<keyword evidence="3" id="KW-1185">Reference proteome</keyword>
<protein>
    <recommendedName>
        <fullName evidence="1">LTD domain-containing protein</fullName>
    </recommendedName>
</protein>
<dbReference type="AlphaFoldDB" id="A0A4P6ZJE1"/>
<accession>A0A4P6ZJE1</accession>
<proteinExistence type="predicted"/>
<reference evidence="2 3" key="1">
    <citation type="submission" date="2019-03" db="EMBL/GenBank/DDBJ databases">
        <authorList>
            <person name="Kim H."/>
            <person name="Yu S.-M."/>
        </authorList>
    </citation>
    <scope>NUCLEOTIDE SEQUENCE [LARGE SCALE GENOMIC DNA]</scope>
    <source>
        <strain evidence="2 3">NBC122</strain>
    </source>
</reference>
<evidence type="ECO:0000313" key="2">
    <source>
        <dbReference type="EMBL" id="QBO59515.1"/>
    </source>
</evidence>
<sequence length="393" mass="45165">MRLKFIFFVVVFATFNKFSAQIVITEVYYDTPYNEKLLFGNANEGFVEANKHHRGEFVEIYNYSDKDISLKNWYLKDLLGVFWFPDKLIKSGQFMVVAYSTLPNNTTPFTEYFATTVGKGDQIMLQNKIILRNKREIITLGYKIQENIMLKKSSIGWHFPQPERSNFVRDIWKYPSNFYDTKSIQYHPNYPQYQDNPHLYNNYTDNPNPLDATYKPAIENYENIVKEDYQQYYSFLDWSENVKELVEKICAISIGKVEQTPAGNYTNIGKCFNYDSVGNETSAYNCAPNTGTNTASGYTPDELSIISNDIVIFPNPTTASNQYNVTISWSGVALNKIYNLQVYSSAGMSVYNYNPTTGVNTTTFNLQSQLPGTFVANFVLNTGQVVSKNILKW</sequence>
<organism evidence="2 3">
    <name type="scientific">Chryseobacterium salivictor</name>
    <dbReference type="NCBI Taxonomy" id="2547600"/>
    <lineage>
        <taxon>Bacteria</taxon>
        <taxon>Pseudomonadati</taxon>
        <taxon>Bacteroidota</taxon>
        <taxon>Flavobacteriia</taxon>
        <taxon>Flavobacteriales</taxon>
        <taxon>Weeksellaceae</taxon>
        <taxon>Chryseobacterium group</taxon>
        <taxon>Chryseobacterium</taxon>
    </lineage>
</organism>
<evidence type="ECO:0000259" key="1">
    <source>
        <dbReference type="PROSITE" id="PS51841"/>
    </source>
</evidence>
<dbReference type="PROSITE" id="PS51841">
    <property type="entry name" value="LTD"/>
    <property type="match status" value="1"/>
</dbReference>
<dbReference type="EMBL" id="CP037954">
    <property type="protein sequence ID" value="QBO59515.1"/>
    <property type="molecule type" value="Genomic_DNA"/>
</dbReference>
<dbReference type="Proteomes" id="UP000294419">
    <property type="component" value="Chromosome"/>
</dbReference>
<evidence type="ECO:0000313" key="3">
    <source>
        <dbReference type="Proteomes" id="UP000294419"/>
    </source>
</evidence>
<dbReference type="RefSeq" id="WP_133440848.1">
    <property type="nucleotide sequence ID" value="NZ_CP037954.1"/>
</dbReference>
<gene>
    <name evidence="2" type="ORF">NBC122_02714</name>
</gene>
<dbReference type="Gene3D" id="2.60.40.1260">
    <property type="entry name" value="Lamin Tail domain"/>
    <property type="match status" value="1"/>
</dbReference>
<dbReference type="InterPro" id="IPR036415">
    <property type="entry name" value="Lamin_tail_dom_sf"/>
</dbReference>
<dbReference type="SUPFAM" id="SSF74853">
    <property type="entry name" value="Lamin A/C globular tail domain"/>
    <property type="match status" value="1"/>
</dbReference>
<dbReference type="Pfam" id="PF00932">
    <property type="entry name" value="LTD"/>
    <property type="match status" value="1"/>
</dbReference>
<dbReference type="OrthoDB" id="2972467at2"/>
<dbReference type="InterPro" id="IPR001322">
    <property type="entry name" value="Lamin_tail_dom"/>
</dbReference>
<dbReference type="KEGG" id="csal:NBC122_02714"/>
<name>A0A4P6ZJE1_9FLAO</name>
<feature type="domain" description="LTD" evidence="1">
    <location>
        <begin position="16"/>
        <end position="144"/>
    </location>
</feature>